<comment type="pathway">
    <text evidence="2">Metabolic intermediate biosynthesis; chorismate biosynthesis; chorismate from D-erythrose 4-phosphate and phosphoenolpyruvate: step 1/7.</text>
</comment>
<comment type="caution">
    <text evidence="15">The sequence shown here is derived from an EMBL/GenBank/DDBJ whole genome shotgun (WGS) entry which is preliminary data.</text>
</comment>
<dbReference type="GO" id="GO:0009073">
    <property type="term" value="P:aromatic amino acid family biosynthetic process"/>
    <property type="evidence" value="ECO:0007669"/>
    <property type="project" value="UniProtKB-KW"/>
</dbReference>
<reference evidence="15 16" key="1">
    <citation type="journal article" date="2019" name="Sci. Rep.">
        <title>Comparative genomics of chytrid fungi reveal insights into the obligate biotrophic and pathogenic lifestyle of Synchytrium endobioticum.</title>
        <authorList>
            <person name="van de Vossenberg B.T.L.H."/>
            <person name="Warris S."/>
            <person name="Nguyen H.D.T."/>
            <person name="van Gent-Pelzer M.P.E."/>
            <person name="Joly D.L."/>
            <person name="van de Geest H.C."/>
            <person name="Bonants P.J.M."/>
            <person name="Smith D.S."/>
            <person name="Levesque C.A."/>
            <person name="van der Lee T.A.J."/>
        </authorList>
    </citation>
    <scope>NUCLEOTIDE SEQUENCE [LARGE SCALE GENOMIC DNA]</scope>
    <source>
        <strain evidence="15 16">JEL517</strain>
    </source>
</reference>
<name>A0A507BX71_9FUNG</name>
<evidence type="ECO:0000256" key="4">
    <source>
        <dbReference type="ARBA" id="ARBA00012694"/>
    </source>
</evidence>
<keyword evidence="5" id="KW-0028">Amino-acid biosynthesis</keyword>
<comment type="catalytic activity">
    <reaction evidence="12">
        <text>D-erythrose 4-phosphate + phosphoenolpyruvate + H2O = 7-phospho-2-dehydro-3-deoxy-D-arabino-heptonate + phosphate</text>
        <dbReference type="Rhea" id="RHEA:14717"/>
        <dbReference type="ChEBI" id="CHEBI:15377"/>
        <dbReference type="ChEBI" id="CHEBI:16897"/>
        <dbReference type="ChEBI" id="CHEBI:43474"/>
        <dbReference type="ChEBI" id="CHEBI:58394"/>
        <dbReference type="ChEBI" id="CHEBI:58702"/>
        <dbReference type="EC" id="2.5.1.54"/>
    </reaction>
</comment>
<dbReference type="Pfam" id="PF00793">
    <property type="entry name" value="DAHP_synth_1"/>
    <property type="match status" value="1"/>
</dbReference>
<feature type="domain" description="TauD/TfdA-like" evidence="14">
    <location>
        <begin position="410"/>
        <end position="602"/>
    </location>
</feature>
<dbReference type="Gene3D" id="3.60.130.10">
    <property type="entry name" value="Clavaminate synthase-like"/>
    <property type="match status" value="2"/>
</dbReference>
<dbReference type="PANTHER" id="PTHR21225:SF12">
    <property type="entry name" value="PHOSPHO-2-DEHYDRO-3-DEOXYHEPTONATE ALDOLASE, TYROSINE-INHIBITED"/>
    <property type="match status" value="1"/>
</dbReference>
<dbReference type="GO" id="GO:0003849">
    <property type="term" value="F:3-deoxy-7-phosphoheptulonate synthase activity"/>
    <property type="evidence" value="ECO:0007669"/>
    <property type="project" value="UniProtKB-EC"/>
</dbReference>
<evidence type="ECO:0000256" key="11">
    <source>
        <dbReference type="ARBA" id="ARBA00032193"/>
    </source>
</evidence>
<dbReference type="GO" id="GO:0016491">
    <property type="term" value="F:oxidoreductase activity"/>
    <property type="evidence" value="ECO:0007669"/>
    <property type="project" value="UniProtKB-KW"/>
</dbReference>
<dbReference type="GO" id="GO:0005737">
    <property type="term" value="C:cytoplasm"/>
    <property type="evidence" value="ECO:0007669"/>
    <property type="project" value="TreeGrafter"/>
</dbReference>
<organism evidence="15 16">
    <name type="scientific">Synchytrium microbalum</name>
    <dbReference type="NCBI Taxonomy" id="1806994"/>
    <lineage>
        <taxon>Eukaryota</taxon>
        <taxon>Fungi</taxon>
        <taxon>Fungi incertae sedis</taxon>
        <taxon>Chytridiomycota</taxon>
        <taxon>Chytridiomycota incertae sedis</taxon>
        <taxon>Chytridiomycetes</taxon>
        <taxon>Synchytriales</taxon>
        <taxon>Synchytriaceae</taxon>
        <taxon>Synchytrium</taxon>
    </lineage>
</organism>
<dbReference type="SUPFAM" id="SSF51197">
    <property type="entry name" value="Clavaminate synthase-like"/>
    <property type="match status" value="1"/>
</dbReference>
<evidence type="ECO:0000256" key="7">
    <source>
        <dbReference type="ARBA" id="ARBA00023002"/>
    </source>
</evidence>
<evidence type="ECO:0000313" key="16">
    <source>
        <dbReference type="Proteomes" id="UP000319731"/>
    </source>
</evidence>
<evidence type="ECO:0000256" key="2">
    <source>
        <dbReference type="ARBA" id="ARBA00004688"/>
    </source>
</evidence>
<dbReference type="RefSeq" id="XP_031024409.1">
    <property type="nucleotide sequence ID" value="XM_031169609.1"/>
</dbReference>
<dbReference type="SUPFAM" id="SSF51569">
    <property type="entry name" value="Aldolase"/>
    <property type="match status" value="1"/>
</dbReference>
<evidence type="ECO:0000256" key="9">
    <source>
        <dbReference type="ARBA" id="ARBA00031111"/>
    </source>
</evidence>
<dbReference type="GO" id="GO:0008652">
    <property type="term" value="P:amino acid biosynthetic process"/>
    <property type="evidence" value="ECO:0007669"/>
    <property type="project" value="UniProtKB-KW"/>
</dbReference>
<comment type="function">
    <text evidence="1">Stereospecific condensation of phosphoenolpyruvate (PEP) and D-erythrose-4-phosphate (E4P) giving rise to 3-deoxy-D-arabino-heptulosonate-7-phosphate (DAHP).</text>
</comment>
<evidence type="ECO:0000256" key="1">
    <source>
        <dbReference type="ARBA" id="ARBA00003726"/>
    </source>
</evidence>
<dbReference type="InterPro" id="IPR003819">
    <property type="entry name" value="TauD/TfdA-like"/>
</dbReference>
<dbReference type="OrthoDB" id="408743at2759"/>
<feature type="domain" description="DAHP synthetase I/KDSA" evidence="13">
    <location>
        <begin position="88"/>
        <end position="335"/>
    </location>
</feature>
<keyword evidence="7" id="KW-0560">Oxidoreductase</keyword>
<keyword evidence="6" id="KW-0808">Transferase</keyword>
<evidence type="ECO:0000256" key="8">
    <source>
        <dbReference type="ARBA" id="ARBA00023141"/>
    </source>
</evidence>
<dbReference type="STRING" id="1806994.A0A507BX71"/>
<evidence type="ECO:0000313" key="15">
    <source>
        <dbReference type="EMBL" id="TPX33397.1"/>
    </source>
</evidence>
<dbReference type="InterPro" id="IPR006219">
    <property type="entry name" value="DAHP_synth_1"/>
</dbReference>
<accession>A0A507BX71</accession>
<dbReference type="EMBL" id="QEAO01000021">
    <property type="protein sequence ID" value="TPX33397.1"/>
    <property type="molecule type" value="Genomic_DNA"/>
</dbReference>
<evidence type="ECO:0000256" key="6">
    <source>
        <dbReference type="ARBA" id="ARBA00022679"/>
    </source>
</evidence>
<dbReference type="GeneID" id="42004906"/>
<dbReference type="InterPro" id="IPR042098">
    <property type="entry name" value="TauD-like_sf"/>
</dbReference>
<evidence type="ECO:0000256" key="10">
    <source>
        <dbReference type="ARBA" id="ARBA00031349"/>
    </source>
</evidence>
<gene>
    <name evidence="15" type="ORF">SmJEL517_g03681</name>
</gene>
<dbReference type="InterPro" id="IPR013785">
    <property type="entry name" value="Aldolase_TIM"/>
</dbReference>
<comment type="similarity">
    <text evidence="3">Belongs to the class-I DAHP synthase family.</text>
</comment>
<dbReference type="Pfam" id="PF02668">
    <property type="entry name" value="TauD"/>
    <property type="match status" value="1"/>
</dbReference>
<proteinExistence type="inferred from homology"/>
<keyword evidence="8" id="KW-0057">Aromatic amino acid biosynthesis</keyword>
<evidence type="ECO:0000259" key="13">
    <source>
        <dbReference type="Pfam" id="PF00793"/>
    </source>
</evidence>
<dbReference type="EC" id="2.5.1.54" evidence="4"/>
<evidence type="ECO:0000256" key="5">
    <source>
        <dbReference type="ARBA" id="ARBA00022605"/>
    </source>
</evidence>
<evidence type="ECO:0000259" key="14">
    <source>
        <dbReference type="Pfam" id="PF02668"/>
    </source>
</evidence>
<dbReference type="Proteomes" id="UP000319731">
    <property type="component" value="Unassembled WGS sequence"/>
</dbReference>
<dbReference type="Gene3D" id="3.20.20.70">
    <property type="entry name" value="Aldolase class I"/>
    <property type="match status" value="1"/>
</dbReference>
<evidence type="ECO:0000256" key="3">
    <source>
        <dbReference type="ARBA" id="ARBA00007985"/>
    </source>
</evidence>
<sequence length="621" mass="67330">MAITDNLRVQIASAIRQQIKTVESYGSSPHSPVDKTIPTSDVPSGAHISGVQPILPPACLLFEIPMVESAAKTVLSGRAAIQASLRQQDDRMIVIVGPETIDNMENATAFAKALSAYAQTSKEELIIVFRAFFELEDSNDASSGWSTLASESSPTNKVNEGLRIARSLLKMVNSQLGLPCATRFVDVTTPLYLGDLVSWAIPCSPDLASGVPMPIGIETTMESLPQAMKVLSTASRPHKYFSPTRSAMLAVACSTGNEYSHAVLHVSATHTKSFEVQINETASNLSSKLLQPRLLVDISSSSENLSSGSELGAIKESISQVANMSGSQVVAGVHITVKNSFKDFFQLFEEFDVLKNAMPIQSSITNIITDRSIEFLSTTIPNSATVKDNELPLVLSPSSANRYCGFVKYLKENGDRLRELISQHGAVLFRGQQNFNMEEFETVCQVLGINGRAAYSTYENVEFHNVLSKTHECCGNVLMYCETSPAAGGEVCLIHGTTAFKVIEAKLPDFSSSLQAHGVTYTSLSGARTTLPAIRLEQAQPRWFNSILPAYFSNESVICGDSTRFDGREMRQVLNLLKGNCANITLQRGDILWIDNSQVMHAINISRAGVQAPSMIVIAGN</sequence>
<keyword evidence="16" id="KW-1185">Reference proteome</keyword>
<dbReference type="PANTHER" id="PTHR21225">
    <property type="entry name" value="PHOSPHO-2-DEHYDRO-3-DEOXYHEPTONATE ALDOLASE DAHP SYNTHETASE"/>
    <property type="match status" value="1"/>
</dbReference>
<evidence type="ECO:0000256" key="12">
    <source>
        <dbReference type="ARBA" id="ARBA00047508"/>
    </source>
</evidence>
<protein>
    <recommendedName>
        <fullName evidence="4">3-deoxy-7-phosphoheptulonate synthase</fullName>
        <ecNumber evidence="4">2.5.1.54</ecNumber>
    </recommendedName>
    <alternativeName>
        <fullName evidence="11">3-deoxy-D-arabino-heptulosonate 7-phosphate synthase</fullName>
    </alternativeName>
    <alternativeName>
        <fullName evidence="10">DAHP synthase</fullName>
    </alternativeName>
    <alternativeName>
        <fullName evidence="9">Phospho-2-keto-3-deoxyheptonate aldolase</fullName>
    </alternativeName>
</protein>
<dbReference type="AlphaFoldDB" id="A0A507BX71"/>
<dbReference type="InterPro" id="IPR006218">
    <property type="entry name" value="DAHP1/KDSA"/>
</dbReference>